<evidence type="ECO:0000256" key="2">
    <source>
        <dbReference type="ARBA" id="ARBA00012652"/>
    </source>
</evidence>
<evidence type="ECO:0000256" key="3">
    <source>
        <dbReference type="ARBA" id="ARBA00022801"/>
    </source>
</evidence>
<dbReference type="RefSeq" id="WP_167045695.1">
    <property type="nucleotide sequence ID" value="NZ_JAAOZB010000001.1"/>
</dbReference>
<dbReference type="InterPro" id="IPR013783">
    <property type="entry name" value="Ig-like_fold"/>
</dbReference>
<dbReference type="InterPro" id="IPR035398">
    <property type="entry name" value="Bac_rhamnosid_C"/>
</dbReference>
<sequence length="872" mass="96165">MIAQISRLRAEHRTNAFGLGTATPRLSWWVAADGGVQAWAEIERTTARGPIVARIDGDEQVLVTWPFEPLRSRERSEVRVRVGINVGEGREQQVSAWSSALVVEAGLLERDDWASSLIIPSETADHSRCRPAWMLRAEFDLATAPVRARLYVTAQGLYRTEINGRRVGDDELAPGWTSYGHRLRAQAYDVTETVVLGSNAIGFEIADGWFRGHIGFDGGVWDLYGANVGVLAQLEVTADDGTIRRIDLDKKWRTAVGGTIATGLYEGESFDARLHPEGWSTAGFDDSGWMHPLVRPVESIDARIEHAIAEPVRQIERLAPVMVERLPSGRVRLDFGQNISGRLEMTVRGASGHRIRLHHAEVLEGGELGIRALRAATSVDEYVIGGGEVRTWQPRFTIHGFRFAEIENWPDGLDASALVRAVVLHTDMERTGWFECSDPNLTKLHDNTVWSMRDNFVDLPTDCPQRDERMGWTGDIQVFAPAATYLYGSGGVLSSWLRDLADEQHEDGAVPNFVPWVPCGFPEPASPAWGDAAAVVPWAMWQRFGDRGILAQQFSSMRAWVEHLASRADEDGAIRSGFSLGDWLDPAAPPEDPGAGRTDRYLVATAYLVRSSRIVAEAAELLGEHALRSRYHALADHTLRGFQDEHIARTGRMHVETPTGLSLAIAWNLFATEGQRETGGRRLSELVAEGDYRISTGFVGTPIICDALVQTGHIDSAYRLLLERECPSWLYPVSMGATTIWERWDSMLPDGRVNPGDMTSFNHYALGAVVDFLHRIVAGLAPRESGYRSFNVAPQPGPGIDCASTEHLSPYGPIRVAWQRDGDGLNVDVEVPFGTTAYIQMPGDDSPHIATSGRHRFSAAPSQPKGQICLLT</sequence>
<dbReference type="GO" id="GO:0030596">
    <property type="term" value="F:alpha-L-rhamnosidase activity"/>
    <property type="evidence" value="ECO:0007669"/>
    <property type="project" value="UniProtKB-EC"/>
</dbReference>
<dbReference type="Gene3D" id="2.60.120.260">
    <property type="entry name" value="Galactose-binding domain-like"/>
    <property type="match status" value="2"/>
</dbReference>
<dbReference type="PIRSF" id="PIRSF010631">
    <property type="entry name" value="A-rhamnsds"/>
    <property type="match status" value="1"/>
</dbReference>
<organism evidence="8 9">
    <name type="scientific">Microbacterium halimionae</name>
    <dbReference type="NCBI Taxonomy" id="1526413"/>
    <lineage>
        <taxon>Bacteria</taxon>
        <taxon>Bacillati</taxon>
        <taxon>Actinomycetota</taxon>
        <taxon>Actinomycetes</taxon>
        <taxon>Micrococcales</taxon>
        <taxon>Microbacteriaceae</taxon>
        <taxon>Microbacterium</taxon>
    </lineage>
</organism>
<dbReference type="Pfam" id="PF17390">
    <property type="entry name" value="Bac_rhamnosid_C"/>
    <property type="match status" value="1"/>
</dbReference>
<protein>
    <recommendedName>
        <fullName evidence="2">alpha-L-rhamnosidase</fullName>
        <ecNumber evidence="2">3.2.1.40</ecNumber>
    </recommendedName>
</protein>
<keyword evidence="9" id="KW-1185">Reference proteome</keyword>
<dbReference type="InterPro" id="IPR013737">
    <property type="entry name" value="Bac_rhamnosid_N"/>
</dbReference>
<dbReference type="InterPro" id="IPR012341">
    <property type="entry name" value="6hp_glycosidase-like_sf"/>
</dbReference>
<dbReference type="EMBL" id="JACGWY010000005">
    <property type="protein sequence ID" value="MBA8817179.1"/>
    <property type="molecule type" value="Genomic_DNA"/>
</dbReference>
<dbReference type="InterPro" id="IPR035396">
    <property type="entry name" value="Bac_rhamnosid6H"/>
</dbReference>
<dbReference type="AlphaFoldDB" id="A0A7W3JQJ2"/>
<reference evidence="8 9" key="1">
    <citation type="submission" date="2020-07" db="EMBL/GenBank/DDBJ databases">
        <title>Sequencing the genomes of 1000 actinobacteria strains.</title>
        <authorList>
            <person name="Klenk H.-P."/>
        </authorList>
    </citation>
    <scope>NUCLEOTIDE SEQUENCE [LARGE SCALE GENOMIC DNA]</scope>
    <source>
        <strain evidence="8 9">DSM 27576</strain>
    </source>
</reference>
<dbReference type="GO" id="GO:0005975">
    <property type="term" value="P:carbohydrate metabolic process"/>
    <property type="evidence" value="ECO:0007669"/>
    <property type="project" value="InterPro"/>
</dbReference>
<dbReference type="InterPro" id="IPR008928">
    <property type="entry name" value="6-hairpin_glycosidase_sf"/>
</dbReference>
<comment type="caution">
    <text evidence="8">The sequence shown here is derived from an EMBL/GenBank/DDBJ whole genome shotgun (WGS) entry which is preliminary data.</text>
</comment>
<dbReference type="InterPro" id="IPR016007">
    <property type="entry name" value="Alpha_rhamnosid"/>
</dbReference>
<dbReference type="Pfam" id="PF08531">
    <property type="entry name" value="Bac_rhamnosid_N"/>
    <property type="match status" value="1"/>
</dbReference>
<gene>
    <name evidence="8" type="ORF">FHX48_002277</name>
</gene>
<name>A0A7W3JQJ2_9MICO</name>
<dbReference type="Pfam" id="PF17389">
    <property type="entry name" value="Bac_rhamnosid6H"/>
    <property type="match status" value="1"/>
</dbReference>
<dbReference type="EC" id="3.2.1.40" evidence="2"/>
<evidence type="ECO:0000313" key="8">
    <source>
        <dbReference type="EMBL" id="MBA8817179.1"/>
    </source>
</evidence>
<feature type="domain" description="Alpha-L-rhamnosidase concanavalin-like" evidence="4">
    <location>
        <begin position="325"/>
        <end position="422"/>
    </location>
</feature>
<evidence type="ECO:0000259" key="7">
    <source>
        <dbReference type="Pfam" id="PF17390"/>
    </source>
</evidence>
<dbReference type="SUPFAM" id="SSF48208">
    <property type="entry name" value="Six-hairpin glycosidases"/>
    <property type="match status" value="1"/>
</dbReference>
<comment type="catalytic activity">
    <reaction evidence="1">
        <text>Hydrolysis of terminal non-reducing alpha-L-rhamnose residues in alpha-L-rhamnosides.</text>
        <dbReference type="EC" id="3.2.1.40"/>
    </reaction>
</comment>
<proteinExistence type="predicted"/>
<dbReference type="Gene3D" id="2.60.420.10">
    <property type="entry name" value="Maltose phosphorylase, domain 3"/>
    <property type="match status" value="1"/>
</dbReference>
<feature type="domain" description="Alpha-L-rhamnosidase six-hairpin glycosidase" evidence="6">
    <location>
        <begin position="429"/>
        <end position="777"/>
    </location>
</feature>
<dbReference type="Pfam" id="PF25788">
    <property type="entry name" value="Ig_Rha78A_N"/>
    <property type="match status" value="1"/>
</dbReference>
<keyword evidence="3 8" id="KW-0378">Hydrolase</keyword>
<dbReference type="InterPro" id="IPR008902">
    <property type="entry name" value="Rhamnosid_concanavalin"/>
</dbReference>
<evidence type="ECO:0000259" key="4">
    <source>
        <dbReference type="Pfam" id="PF05592"/>
    </source>
</evidence>
<dbReference type="Gene3D" id="1.50.10.10">
    <property type="match status" value="1"/>
</dbReference>
<feature type="domain" description="Alpha-L-rhamnosidase C-terminal" evidence="7">
    <location>
        <begin position="779"/>
        <end position="852"/>
    </location>
</feature>
<dbReference type="PANTHER" id="PTHR33307:SF6">
    <property type="entry name" value="ALPHA-RHAMNOSIDASE (EUROFUNG)-RELATED"/>
    <property type="match status" value="1"/>
</dbReference>
<feature type="domain" description="Bacterial alpha-L-rhamnosidase N-terminal" evidence="5">
    <location>
        <begin position="145"/>
        <end position="314"/>
    </location>
</feature>
<evidence type="ECO:0000313" key="9">
    <source>
        <dbReference type="Proteomes" id="UP000526083"/>
    </source>
</evidence>
<evidence type="ECO:0000259" key="5">
    <source>
        <dbReference type="Pfam" id="PF08531"/>
    </source>
</evidence>
<evidence type="ECO:0000256" key="1">
    <source>
        <dbReference type="ARBA" id="ARBA00001445"/>
    </source>
</evidence>
<dbReference type="Proteomes" id="UP000526083">
    <property type="component" value="Unassembled WGS sequence"/>
</dbReference>
<dbReference type="PANTHER" id="PTHR33307">
    <property type="entry name" value="ALPHA-RHAMNOSIDASE (EUROFUNG)"/>
    <property type="match status" value="1"/>
</dbReference>
<keyword evidence="8" id="KW-0326">Glycosidase</keyword>
<dbReference type="Pfam" id="PF05592">
    <property type="entry name" value="Bac_rhamnosid"/>
    <property type="match status" value="1"/>
</dbReference>
<accession>A0A7W3JQJ2</accession>
<dbReference type="Gene3D" id="2.60.40.10">
    <property type="entry name" value="Immunoglobulins"/>
    <property type="match status" value="1"/>
</dbReference>
<evidence type="ECO:0000259" key="6">
    <source>
        <dbReference type="Pfam" id="PF17389"/>
    </source>
</evidence>